<keyword evidence="2" id="KW-1185">Reference proteome</keyword>
<gene>
    <name evidence="1" type="ORF">NIES4072_66140</name>
</gene>
<dbReference type="Proteomes" id="UP000245124">
    <property type="component" value="Unassembled WGS sequence"/>
</dbReference>
<protein>
    <recommendedName>
        <fullName evidence="3">Strawberry notch helicase C domain-containing protein</fullName>
    </recommendedName>
</protein>
<comment type="caution">
    <text evidence="1">The sequence shown here is derived from an EMBL/GenBank/DDBJ whole genome shotgun (WGS) entry which is preliminary data.</text>
</comment>
<evidence type="ECO:0008006" key="3">
    <source>
        <dbReference type="Google" id="ProtNLM"/>
    </source>
</evidence>
<sequence>MQNVIFERFELLLSQQVEAAIAAGVYEMGVETLRAERFTVESQEAVYTHPATGSVTNYLKVQRTQKNNIKTADEMLEFATQYQGRLMINSKSGNAAVSIPTHSIYDADGGVVPRVLLVRPQKETRVPVQDLESSTWRQVSADTFAAAWSTEVDALPKFTTDYLHLVTGILLPIWKILPQQNSRVFRLQTSDGQKILGRVVNAHDIQTVREQLGLRNQVLSPEELVSLVLNERYTQQLPGGATLRRSFVANEARIELVNTISLAERLLAVGCFTEIINWQKRVFIPVSDKAPAILAAVIEILG</sequence>
<evidence type="ECO:0000313" key="1">
    <source>
        <dbReference type="EMBL" id="GBG22902.1"/>
    </source>
</evidence>
<organism evidence="1 2">
    <name type="scientific">Nostoc commune NIES-4072</name>
    <dbReference type="NCBI Taxonomy" id="2005467"/>
    <lineage>
        <taxon>Bacteria</taxon>
        <taxon>Bacillati</taxon>
        <taxon>Cyanobacteriota</taxon>
        <taxon>Cyanophyceae</taxon>
        <taxon>Nostocales</taxon>
        <taxon>Nostocaceae</taxon>
        <taxon>Nostoc</taxon>
    </lineage>
</organism>
<name>A0A2R5FVX0_NOSCO</name>
<accession>A0A2R5FVX0</accession>
<dbReference type="AlphaFoldDB" id="A0A2R5FVX0"/>
<reference evidence="1 2" key="1">
    <citation type="submission" date="2017-06" db="EMBL/GenBank/DDBJ databases">
        <title>Genome sequencing of cyanobaciteial culture collection at National Institute for Environmental Studies (NIES).</title>
        <authorList>
            <person name="Hirose Y."/>
            <person name="Shimura Y."/>
            <person name="Fujisawa T."/>
            <person name="Nakamura Y."/>
            <person name="Kawachi M."/>
        </authorList>
    </citation>
    <scope>NUCLEOTIDE SEQUENCE [LARGE SCALE GENOMIC DNA]</scope>
    <source>
        <strain evidence="1 2">NIES-4072</strain>
    </source>
</reference>
<dbReference type="EMBL" id="BDUD01000002">
    <property type="protein sequence ID" value="GBG22902.1"/>
    <property type="molecule type" value="Genomic_DNA"/>
</dbReference>
<proteinExistence type="predicted"/>
<evidence type="ECO:0000313" key="2">
    <source>
        <dbReference type="Proteomes" id="UP000245124"/>
    </source>
</evidence>